<organism evidence="2 3">
    <name type="scientific">Prunus dulcis</name>
    <name type="common">Almond</name>
    <name type="synonym">Amygdalus dulcis</name>
    <dbReference type="NCBI Taxonomy" id="3755"/>
    <lineage>
        <taxon>Eukaryota</taxon>
        <taxon>Viridiplantae</taxon>
        <taxon>Streptophyta</taxon>
        <taxon>Embryophyta</taxon>
        <taxon>Tracheophyta</taxon>
        <taxon>Spermatophyta</taxon>
        <taxon>Magnoliopsida</taxon>
        <taxon>eudicotyledons</taxon>
        <taxon>Gunneridae</taxon>
        <taxon>Pentapetalae</taxon>
        <taxon>rosids</taxon>
        <taxon>fabids</taxon>
        <taxon>Rosales</taxon>
        <taxon>Rosaceae</taxon>
        <taxon>Amygdaloideae</taxon>
        <taxon>Amygdaleae</taxon>
        <taxon>Prunus</taxon>
    </lineage>
</organism>
<evidence type="ECO:0000256" key="1">
    <source>
        <dbReference type="SAM" id="MobiDB-lite"/>
    </source>
</evidence>
<feature type="compositionally biased region" description="Low complexity" evidence="1">
    <location>
        <begin position="88"/>
        <end position="103"/>
    </location>
</feature>
<gene>
    <name evidence="2" type="ORF">L3X38_037399</name>
</gene>
<proteinExistence type="predicted"/>
<dbReference type="AlphaFoldDB" id="A0AAD4YPH6"/>
<dbReference type="Proteomes" id="UP001054821">
    <property type="component" value="Chromosome 7"/>
</dbReference>
<keyword evidence="3" id="KW-1185">Reference proteome</keyword>
<comment type="caution">
    <text evidence="2">The sequence shown here is derived from an EMBL/GenBank/DDBJ whole genome shotgun (WGS) entry which is preliminary data.</text>
</comment>
<feature type="region of interest" description="Disordered" evidence="1">
    <location>
        <begin position="88"/>
        <end position="123"/>
    </location>
</feature>
<name>A0AAD4YPH6_PRUDU</name>
<accession>A0AAD4YPH6</accession>
<protein>
    <submittedName>
        <fullName evidence="2">Uncharacterized protein</fullName>
    </submittedName>
</protein>
<evidence type="ECO:0000313" key="2">
    <source>
        <dbReference type="EMBL" id="KAI5317692.1"/>
    </source>
</evidence>
<dbReference type="EMBL" id="JAJFAZ020000007">
    <property type="protein sequence ID" value="KAI5317692.1"/>
    <property type="molecule type" value="Genomic_DNA"/>
</dbReference>
<evidence type="ECO:0000313" key="3">
    <source>
        <dbReference type="Proteomes" id="UP001054821"/>
    </source>
</evidence>
<reference evidence="2 3" key="1">
    <citation type="journal article" date="2022" name="G3 (Bethesda)">
        <title>Whole-genome sequence and methylome profiling of the almond [Prunus dulcis (Mill.) D.A. Webb] cultivar 'Nonpareil'.</title>
        <authorList>
            <person name="D'Amico-Willman K.M."/>
            <person name="Ouma W.Z."/>
            <person name="Meulia T."/>
            <person name="Sideli G.M."/>
            <person name="Gradziel T.M."/>
            <person name="Fresnedo-Ramirez J."/>
        </authorList>
    </citation>
    <scope>NUCLEOTIDE SEQUENCE [LARGE SCALE GENOMIC DNA]</scope>
    <source>
        <strain evidence="2">Clone GOH B32 T37-40</strain>
    </source>
</reference>
<sequence>MEESQRGNDKGKSKVSGGYKLWTLEESNELLQLMVDAANRGWRDSNGMLTLGLGGIQSQRSSLLVMTCGKIILSPTRPMSTFRQTLLLENESSSSSPLPGNEGDNVEQVFETQEQQRENANEWRVGIASDMWRNAMQDNNVTQR</sequence>